<sequence>CSTCRDPCFYRCVEEECFGAGMFCSSCIVESHSRLPLHWIERWNGQFFEASSLRSLGLRVQLGHGPRSRCINPKQAHSDDFAVIHVNGIHSVAVNFCGCPGAEEHYVQLLRSMWYPATLKNPQTATTFSCLRQFQNLNCLGKLPVYDYYKALEIMTQNRQREVPKDRYRVLLRVIFQWRHLKMLKRAGRCHAQSGIDGTARGECAMDCPACPQPEKNLPDNWKEAGPEFAFLYTLFIAIDANFRLRNRVVSNEHRSPILGDGFAYIVPSSPYKEHIKQHVDQEDMSSCSGFQAMFLANSRNVQGLRVSGMAGICCARHRVWRPSGLGDLQKGERYCNVDFVFWCTIQDEEYLCIVISYDISCQWSRNFWQRMSTLTSDFKFQFTRSGVRFMVPKFHLRAHQPDCHTRFNFDYAPGCGETHGEVIEEGWAQSNKAAAQTKEMGPGTRAQTLDDIFGFHNFRNIVGLDKVLAKRLVSAAKEFDQHYRDFKQFDNGLERSIGRKQLNEWDKLIRTWEKDHDAECPYEEQKGMLQSYKRLFRVELDYDIQAVLATSFPPVLIYRTHSTRSLELFITTNKYLTPTQHLELQKKRSNLLKRITQFRTLQRLLMPGLADVLSPADMRWINDPDISHPEKIPLFLPSSCGTASARSRACIGDLPGIEAKLRRSEAYDALEGIRDGLRVRTMSARFKLRNITGQVESGRAGGILRQIDIKIHSRKIRYRLARAALSRLWGPGDWEKDLKELKDEDEYLIEEGIVSRVRGESRRTLSWIWYDIKDDSEFQDAIRVEWCKAQARMLRWREEVLLFCEELRRMVAYMAWRATWWKGRKVGEHGMRVTASNDETAVSHDMEEALNAYATQQSEFARVRGLDIQLKWKDLIEHAKGVVARQQNLQTLNIDLELLGAKDEGYEEMWQAEDSL</sequence>
<dbReference type="Pfam" id="PF18803">
    <property type="entry name" value="CxC2"/>
    <property type="match status" value="1"/>
</dbReference>
<reference evidence="2 3" key="1">
    <citation type="journal article" date="2019" name="Nat. Ecol. Evol.">
        <title>Megaphylogeny resolves global patterns of mushroom evolution.</title>
        <authorList>
            <person name="Varga T."/>
            <person name="Krizsan K."/>
            <person name="Foldi C."/>
            <person name="Dima B."/>
            <person name="Sanchez-Garcia M."/>
            <person name="Sanchez-Ramirez S."/>
            <person name="Szollosi G.J."/>
            <person name="Szarkandi J.G."/>
            <person name="Papp V."/>
            <person name="Albert L."/>
            <person name="Andreopoulos W."/>
            <person name="Angelini C."/>
            <person name="Antonin V."/>
            <person name="Barry K.W."/>
            <person name="Bougher N.L."/>
            <person name="Buchanan P."/>
            <person name="Buyck B."/>
            <person name="Bense V."/>
            <person name="Catcheside P."/>
            <person name="Chovatia M."/>
            <person name="Cooper J."/>
            <person name="Damon W."/>
            <person name="Desjardin D."/>
            <person name="Finy P."/>
            <person name="Geml J."/>
            <person name="Haridas S."/>
            <person name="Hughes K."/>
            <person name="Justo A."/>
            <person name="Karasinski D."/>
            <person name="Kautmanova I."/>
            <person name="Kiss B."/>
            <person name="Kocsube S."/>
            <person name="Kotiranta H."/>
            <person name="LaButti K.M."/>
            <person name="Lechner B.E."/>
            <person name="Liimatainen K."/>
            <person name="Lipzen A."/>
            <person name="Lukacs Z."/>
            <person name="Mihaltcheva S."/>
            <person name="Morgado L.N."/>
            <person name="Niskanen T."/>
            <person name="Noordeloos M.E."/>
            <person name="Ohm R.A."/>
            <person name="Ortiz-Santana B."/>
            <person name="Ovrebo C."/>
            <person name="Racz N."/>
            <person name="Riley R."/>
            <person name="Savchenko A."/>
            <person name="Shiryaev A."/>
            <person name="Soop K."/>
            <person name="Spirin V."/>
            <person name="Szebenyi C."/>
            <person name="Tomsovsky M."/>
            <person name="Tulloss R.E."/>
            <person name="Uehling J."/>
            <person name="Grigoriev I.V."/>
            <person name="Vagvolgyi C."/>
            <person name="Papp T."/>
            <person name="Martin F.M."/>
            <person name="Miettinen O."/>
            <person name="Hibbett D.S."/>
            <person name="Nagy L.G."/>
        </authorList>
    </citation>
    <scope>NUCLEOTIDE SEQUENCE [LARGE SCALE GENOMIC DNA]</scope>
    <source>
        <strain evidence="2 3">CBS 962.96</strain>
    </source>
</reference>
<gene>
    <name evidence="2" type="ORF">K435DRAFT_654350</name>
</gene>
<dbReference type="PANTHER" id="PTHR33096:SF1">
    <property type="entry name" value="CXC1-LIKE CYSTEINE CLUSTER ASSOCIATED WITH KDZ TRANSPOSASES DOMAIN-CONTAINING PROTEIN"/>
    <property type="match status" value="1"/>
</dbReference>
<evidence type="ECO:0000313" key="2">
    <source>
        <dbReference type="EMBL" id="THV01945.1"/>
    </source>
</evidence>
<evidence type="ECO:0000313" key="3">
    <source>
        <dbReference type="Proteomes" id="UP000297245"/>
    </source>
</evidence>
<dbReference type="InterPro" id="IPR041457">
    <property type="entry name" value="CxC2_KDZ-assoc"/>
</dbReference>
<dbReference type="InterPro" id="IPR040521">
    <property type="entry name" value="KDZ"/>
</dbReference>
<dbReference type="EMBL" id="ML179082">
    <property type="protein sequence ID" value="THV01945.1"/>
    <property type="molecule type" value="Genomic_DNA"/>
</dbReference>
<evidence type="ECO:0000259" key="1">
    <source>
        <dbReference type="Pfam" id="PF18803"/>
    </source>
</evidence>
<name>A0A4S8MGZ8_DENBC</name>
<keyword evidence="3" id="KW-1185">Reference proteome</keyword>
<organism evidence="2 3">
    <name type="scientific">Dendrothele bispora (strain CBS 962.96)</name>
    <dbReference type="NCBI Taxonomy" id="1314807"/>
    <lineage>
        <taxon>Eukaryota</taxon>
        <taxon>Fungi</taxon>
        <taxon>Dikarya</taxon>
        <taxon>Basidiomycota</taxon>
        <taxon>Agaricomycotina</taxon>
        <taxon>Agaricomycetes</taxon>
        <taxon>Agaricomycetidae</taxon>
        <taxon>Agaricales</taxon>
        <taxon>Agaricales incertae sedis</taxon>
        <taxon>Dendrothele</taxon>
    </lineage>
</organism>
<proteinExistence type="predicted"/>
<dbReference type="PANTHER" id="PTHR33096">
    <property type="entry name" value="CXC2 DOMAIN-CONTAINING PROTEIN"/>
    <property type="match status" value="1"/>
</dbReference>
<dbReference type="OrthoDB" id="2974258at2759"/>
<accession>A0A4S8MGZ8</accession>
<feature type="domain" description="CxC2-like cysteine cluster KDZ transposase-associated" evidence="1">
    <location>
        <begin position="53"/>
        <end position="159"/>
    </location>
</feature>
<dbReference type="Pfam" id="PF18758">
    <property type="entry name" value="KDZ"/>
    <property type="match status" value="1"/>
</dbReference>
<protein>
    <recommendedName>
        <fullName evidence="1">CxC2-like cysteine cluster KDZ transposase-associated domain-containing protein</fullName>
    </recommendedName>
</protein>
<dbReference type="AlphaFoldDB" id="A0A4S8MGZ8"/>
<feature type="non-terminal residue" evidence="2">
    <location>
        <position position="1"/>
    </location>
</feature>
<dbReference type="Proteomes" id="UP000297245">
    <property type="component" value="Unassembled WGS sequence"/>
</dbReference>